<comment type="caution">
    <text evidence="3">The sequence shown here is derived from an EMBL/GenBank/DDBJ whole genome shotgun (WGS) entry which is preliminary data.</text>
</comment>
<keyword evidence="2" id="KW-0313">Glucose metabolism</keyword>
<dbReference type="Gene3D" id="2.130.10.10">
    <property type="entry name" value="YVTN repeat-like/Quinoprotein amine dehydrogenase"/>
    <property type="match status" value="1"/>
</dbReference>
<dbReference type="Pfam" id="PF10282">
    <property type="entry name" value="Lactonase"/>
    <property type="match status" value="1"/>
</dbReference>
<evidence type="ECO:0000256" key="1">
    <source>
        <dbReference type="ARBA" id="ARBA00005564"/>
    </source>
</evidence>
<dbReference type="Proteomes" id="UP000297385">
    <property type="component" value="Unassembled WGS sequence"/>
</dbReference>
<dbReference type="PANTHER" id="PTHR30344">
    <property type="entry name" value="6-PHOSPHOGLUCONOLACTONASE-RELATED"/>
    <property type="match status" value="1"/>
</dbReference>
<keyword evidence="2" id="KW-0119">Carbohydrate metabolism</keyword>
<dbReference type="GeneID" id="97306722"/>
<evidence type="ECO:0000313" key="3">
    <source>
        <dbReference type="EMBL" id="TFE40507.1"/>
    </source>
</evidence>
<protein>
    <submittedName>
        <fullName evidence="3">3-carboxymuconate cyclase</fullName>
    </submittedName>
</protein>
<sequence length="388" mass="42145">MGVISLFSAVDDTLTRYDVDVACATLTRRESIRTAAKVQYAWPHPGGAYLYVATSAAGPRVPSDFNHVSAYRIGGDGALTIHGPSRPLDRRAVHICIDPQGKYLLSAHNFPRSGLTIHALLEDGSIGEPVTQNNALDCGAYPHQVRVLPSAQAALIVDRGNHAGPDKPEDPGALRLFPLSHGVLSSGDVIAPDGGYGFGPRHADFHPTQPWMYVSDERTNQLYMFRMSDSVIESEPTYRCSLLEAPDHVDARQLGGPIHVHPSGRYVYVANRADRTEEVDGQKVFAGGENSIAVFRIDSSTGEPTLVEHAHTRSIHVRTFACDPTGRLLVTASVKPLAVNVEGEIKPIAAALTVFRVRDDGSLEYVRQYPVDTHDGQLQYWMGIVAAP</sequence>
<dbReference type="RefSeq" id="WP_134462691.1">
    <property type="nucleotide sequence ID" value="NZ_JBHMFL010000025.1"/>
</dbReference>
<comment type="similarity">
    <text evidence="1">Belongs to the cycloisomerase 2 family.</text>
</comment>
<dbReference type="EMBL" id="SNVI01000002">
    <property type="protein sequence ID" value="TFE40507.1"/>
    <property type="molecule type" value="Genomic_DNA"/>
</dbReference>
<proteinExistence type="inferred from homology"/>
<dbReference type="SUPFAM" id="SSF51004">
    <property type="entry name" value="C-terminal (heme d1) domain of cytochrome cd1-nitrite reductase"/>
    <property type="match status" value="1"/>
</dbReference>
<dbReference type="InterPro" id="IPR015943">
    <property type="entry name" value="WD40/YVTN_repeat-like_dom_sf"/>
</dbReference>
<dbReference type="GO" id="GO:0017057">
    <property type="term" value="F:6-phosphogluconolactonase activity"/>
    <property type="evidence" value="ECO:0007669"/>
    <property type="project" value="TreeGrafter"/>
</dbReference>
<dbReference type="InterPro" id="IPR011048">
    <property type="entry name" value="Haem_d1_sf"/>
</dbReference>
<dbReference type="GO" id="GO:0006006">
    <property type="term" value="P:glucose metabolic process"/>
    <property type="evidence" value="ECO:0007669"/>
    <property type="project" value="UniProtKB-KW"/>
</dbReference>
<dbReference type="InterPro" id="IPR019405">
    <property type="entry name" value="Lactonase_7-beta_prop"/>
</dbReference>
<gene>
    <name evidence="3" type="ORF">E2553_27605</name>
</gene>
<organism evidence="3 4">
    <name type="scientific">Paraburkholderia dipogonis</name>
    <dbReference type="NCBI Taxonomy" id="1211383"/>
    <lineage>
        <taxon>Bacteria</taxon>
        <taxon>Pseudomonadati</taxon>
        <taxon>Pseudomonadota</taxon>
        <taxon>Betaproteobacteria</taxon>
        <taxon>Burkholderiales</taxon>
        <taxon>Burkholderiaceae</taxon>
        <taxon>Paraburkholderia</taxon>
    </lineage>
</organism>
<reference evidence="3 4" key="1">
    <citation type="submission" date="2019-03" db="EMBL/GenBank/DDBJ databases">
        <title>Complete Genome Sequence of Paraburkholderia dipogonis ICMP 19430T, a Nitrogen-fixing Symbiont of the South African Invasive Legume Dipogon lignosus in New Zealand.</title>
        <authorList>
            <person name="De Meyer S.E."/>
        </authorList>
    </citation>
    <scope>NUCLEOTIDE SEQUENCE [LARGE SCALE GENOMIC DNA]</scope>
    <source>
        <strain evidence="3 4">ICMP 19430</strain>
    </source>
</reference>
<evidence type="ECO:0000256" key="2">
    <source>
        <dbReference type="ARBA" id="ARBA00022526"/>
    </source>
</evidence>
<name>A0A4Y8MSN9_9BURK</name>
<accession>A0A4Y8MSN9</accession>
<evidence type="ECO:0000313" key="4">
    <source>
        <dbReference type="Proteomes" id="UP000297385"/>
    </source>
</evidence>
<dbReference type="InterPro" id="IPR050282">
    <property type="entry name" value="Cycloisomerase_2"/>
</dbReference>
<dbReference type="AlphaFoldDB" id="A0A4Y8MSN9"/>
<dbReference type="PANTHER" id="PTHR30344:SF1">
    <property type="entry name" value="6-PHOSPHOGLUCONOLACTONASE"/>
    <property type="match status" value="1"/>
</dbReference>